<dbReference type="GO" id="GO:0030983">
    <property type="term" value="F:mismatched DNA binding"/>
    <property type="evidence" value="ECO:0007669"/>
    <property type="project" value="InterPro"/>
</dbReference>
<evidence type="ECO:0000256" key="4">
    <source>
        <dbReference type="ARBA" id="ARBA00022840"/>
    </source>
</evidence>
<protein>
    <recommendedName>
        <fullName evidence="7">Endonuclease MutS2</fullName>
        <ecNumber evidence="7">3.1.-.-</ecNumber>
    </recommendedName>
    <alternativeName>
        <fullName evidence="7">Ribosome-associated protein quality control-upstream factor</fullName>
        <shortName evidence="7">RQC-upstream factor</shortName>
        <shortName evidence="7">RqcU</shortName>
        <ecNumber evidence="7">3.6.4.-</ecNumber>
    </alternativeName>
</protein>
<dbReference type="RefSeq" id="WP_072283784.1">
    <property type="nucleotide sequence ID" value="NZ_CP015519.1"/>
</dbReference>
<dbReference type="GO" id="GO:0004519">
    <property type="term" value="F:endonuclease activity"/>
    <property type="evidence" value="ECO:0007669"/>
    <property type="project" value="UniProtKB-UniRule"/>
</dbReference>
<sequence>MSKETLRVLEYDKVRSLLARFTSTVPGRELALELQPLPEKTAVAEALAEVGEMCQLLEQVGRPPVGACCDLLPALRQLSTEGVWLPAEQLLEVQSSLEAAHDCRNYLAERPQAPLLSGLAAGLQPCVALRREIGESIGPRGEILDSASFELGDLRYQLRRLRERIRKILEELLLSDRYDGVFQDRLVTERNGRYVVPVKADHRGRLKGFVHDESASGQTLFVEPTAVLDKNNELQALQRAEQRELERILRRLADGVRHQGDALRENQQILARLDLRAAAARFARFSDGSAPQLVDKPLIELKGARHPLLLFEADGTPIPDQAVAIDLLLPADKDTLVISGPNTGGKSVALKTAGLLVLMVRSGLHVPCRPDSRLFLFDEVFADIGDEQSIEQSLSTFSGHLSRMRQILQQADRYSLVLLDEAGTGTDPAEGAALAMAVLDELRGAGAKTLVTTHLNLVKGYALLESRVENAAVEFDERTLQPTYRLHYGIPGASKAFTIARRLGLPESLLSRAEGYLGEGEKAGLDLIEKINQQQQELSRRLEEAEQLRKRARLERTKRKQLLEEFEGQRQALLDKARRRGEGLVREAEDKIKRLFKDLRQEAPDVAGQARLTGELRQVREAMRPVPATKPQSTAVPKDVAVGELLRIPALASEGEVVRVAGDEAELSVQGKKLRLSLSSLEQFQPRRFARRKSDGGKVRNRVERDAPQSRLLLVGKRVDEALVLLDRFVDDALLQGLAELEIVHGCGEGILRRAVREFLAGHREVEAFHAADLARGGDNVTIAQLRRA</sequence>
<comment type="subunit">
    <text evidence="7">Homodimer. Binds to stalled ribosomes, contacting rRNA.</text>
</comment>
<dbReference type="Proteomes" id="UP000182517">
    <property type="component" value="Chromosome"/>
</dbReference>
<dbReference type="NCBIfam" id="TIGR01069">
    <property type="entry name" value="mutS2"/>
    <property type="match status" value="1"/>
</dbReference>
<dbReference type="GO" id="GO:0140664">
    <property type="term" value="F:ATP-dependent DNA damage sensor activity"/>
    <property type="evidence" value="ECO:0007669"/>
    <property type="project" value="InterPro"/>
</dbReference>
<dbReference type="Gene3D" id="3.40.50.300">
    <property type="entry name" value="P-loop containing nucleotide triphosphate hydrolases"/>
    <property type="match status" value="1"/>
</dbReference>
<dbReference type="InterPro" id="IPR045076">
    <property type="entry name" value="MutS"/>
</dbReference>
<dbReference type="InterPro" id="IPR036063">
    <property type="entry name" value="Smr_dom_sf"/>
</dbReference>
<keyword evidence="1 7" id="KW-0699">rRNA-binding</keyword>
<keyword evidence="5 7" id="KW-0694">RNA-binding</keyword>
<dbReference type="EMBL" id="CP015519">
    <property type="protein sequence ID" value="APG27819.1"/>
    <property type="molecule type" value="Genomic_DNA"/>
</dbReference>
<dbReference type="GO" id="GO:0043023">
    <property type="term" value="F:ribosomal large subunit binding"/>
    <property type="evidence" value="ECO:0007669"/>
    <property type="project" value="UniProtKB-UniRule"/>
</dbReference>
<evidence type="ECO:0000256" key="6">
    <source>
        <dbReference type="ARBA" id="ARBA00023125"/>
    </source>
</evidence>
<dbReference type="SMART" id="SM00463">
    <property type="entry name" value="SMR"/>
    <property type="match status" value="1"/>
</dbReference>
<dbReference type="GO" id="GO:0016887">
    <property type="term" value="F:ATP hydrolysis activity"/>
    <property type="evidence" value="ECO:0007669"/>
    <property type="project" value="InterPro"/>
</dbReference>
<dbReference type="AlphaFoldDB" id="A0A1L3GPE9"/>
<dbReference type="EC" id="3.6.4.-" evidence="7"/>
<dbReference type="PIRSF" id="PIRSF005814">
    <property type="entry name" value="MutS_YshD"/>
    <property type="match status" value="1"/>
</dbReference>
<dbReference type="InterPro" id="IPR005747">
    <property type="entry name" value="MutS2"/>
</dbReference>
<comment type="function">
    <text evidence="7">Acts as a ribosome collision sensor, splitting the ribosome into its 2 subunits. Detects stalled/collided 70S ribosomes which it binds and splits by an ATP-hydrolysis driven conformational change. Acts upstream of the ribosome quality control system (RQC), a ribosome-associated complex that mediates the extraction of incompletely synthesized nascent chains from stalled ribosomes and their subsequent degradation. Probably generates substrates for RQC.</text>
</comment>
<evidence type="ECO:0000256" key="1">
    <source>
        <dbReference type="ARBA" id="ARBA00022730"/>
    </source>
</evidence>
<dbReference type="SUPFAM" id="SSF48334">
    <property type="entry name" value="DNA repair protein MutS, domain III"/>
    <property type="match status" value="1"/>
</dbReference>
<dbReference type="Gene3D" id="3.30.1370.110">
    <property type="match status" value="1"/>
</dbReference>
<organism evidence="10 11">
    <name type="scientific">Syntrophotalea acetylenivorans</name>
    <dbReference type="NCBI Taxonomy" id="1842532"/>
    <lineage>
        <taxon>Bacteria</taxon>
        <taxon>Pseudomonadati</taxon>
        <taxon>Thermodesulfobacteriota</taxon>
        <taxon>Desulfuromonadia</taxon>
        <taxon>Desulfuromonadales</taxon>
        <taxon>Syntrophotaleaceae</taxon>
        <taxon>Syntrophotalea</taxon>
    </lineage>
</organism>
<name>A0A1L3GPE9_9BACT</name>
<dbReference type="GO" id="GO:0005524">
    <property type="term" value="F:ATP binding"/>
    <property type="evidence" value="ECO:0007669"/>
    <property type="project" value="UniProtKB-UniRule"/>
</dbReference>
<keyword evidence="11" id="KW-1185">Reference proteome</keyword>
<evidence type="ECO:0000256" key="8">
    <source>
        <dbReference type="SAM" id="Coils"/>
    </source>
</evidence>
<dbReference type="InterPro" id="IPR002625">
    <property type="entry name" value="Smr_dom"/>
</dbReference>
<dbReference type="Pfam" id="PF00488">
    <property type="entry name" value="MutS_V"/>
    <property type="match status" value="1"/>
</dbReference>
<keyword evidence="3 7" id="KW-0378">Hydrolase</keyword>
<feature type="domain" description="Smr" evidence="9">
    <location>
        <begin position="716"/>
        <end position="787"/>
    </location>
</feature>
<comment type="similarity">
    <text evidence="7">Belongs to the DNA mismatch repair MutS family. MutS2 subfamily.</text>
</comment>
<dbReference type="HAMAP" id="MF_00092">
    <property type="entry name" value="MutS2"/>
    <property type="match status" value="1"/>
</dbReference>
<dbReference type="GO" id="GO:0006298">
    <property type="term" value="P:mismatch repair"/>
    <property type="evidence" value="ECO:0007669"/>
    <property type="project" value="InterPro"/>
</dbReference>
<dbReference type="EC" id="3.1.-.-" evidence="7"/>
<gene>
    <name evidence="7" type="primary">mutS2</name>
    <name evidence="7" type="synonym">rqcU</name>
    <name evidence="10" type="ORF">A7E78_08200</name>
</gene>
<feature type="binding site" evidence="7">
    <location>
        <begin position="340"/>
        <end position="347"/>
    </location>
    <ligand>
        <name>ATP</name>
        <dbReference type="ChEBI" id="CHEBI:30616"/>
    </ligand>
</feature>
<dbReference type="FunFam" id="3.40.50.300:FF:000830">
    <property type="entry name" value="Endonuclease MutS2"/>
    <property type="match status" value="1"/>
</dbReference>
<dbReference type="OrthoDB" id="9808166at2"/>
<comment type="function">
    <text evidence="7">Endonuclease that is involved in the suppression of homologous recombination and thus may have a key role in the control of bacterial genetic diversity.</text>
</comment>
<dbReference type="PANTHER" id="PTHR48466:SF2">
    <property type="entry name" value="OS10G0509000 PROTEIN"/>
    <property type="match status" value="1"/>
</dbReference>
<keyword evidence="7" id="KW-0255">Endonuclease</keyword>
<dbReference type="InterPro" id="IPR027417">
    <property type="entry name" value="P-loop_NTPase"/>
</dbReference>
<keyword evidence="4 7" id="KW-0067">ATP-binding</keyword>
<evidence type="ECO:0000256" key="3">
    <source>
        <dbReference type="ARBA" id="ARBA00022801"/>
    </source>
</evidence>
<dbReference type="KEGG" id="pef:A7E78_08200"/>
<proteinExistence type="inferred from homology"/>
<dbReference type="InterPro" id="IPR007696">
    <property type="entry name" value="DNA_mismatch_repair_MutS_core"/>
</dbReference>
<evidence type="ECO:0000256" key="2">
    <source>
        <dbReference type="ARBA" id="ARBA00022741"/>
    </source>
</evidence>
<dbReference type="PANTHER" id="PTHR48466">
    <property type="entry name" value="OS10G0509000 PROTEIN-RELATED"/>
    <property type="match status" value="1"/>
</dbReference>
<dbReference type="Pfam" id="PF01713">
    <property type="entry name" value="Smr"/>
    <property type="match status" value="1"/>
</dbReference>
<keyword evidence="7" id="KW-0540">Nuclease</keyword>
<evidence type="ECO:0000256" key="5">
    <source>
        <dbReference type="ARBA" id="ARBA00022884"/>
    </source>
</evidence>
<reference evidence="10 11" key="1">
    <citation type="journal article" date="2017" name="Genome Announc.">
        <title>Complete Genome Sequences of Two Acetylene-Fermenting Pelobacter acetylenicus Strains.</title>
        <authorList>
            <person name="Sutton J.M."/>
            <person name="Baesman S.M."/>
            <person name="Fierst J.L."/>
            <person name="Poret-Peterson A.T."/>
            <person name="Oremland R.S."/>
            <person name="Dunlap D.S."/>
            <person name="Akob D.M."/>
        </authorList>
    </citation>
    <scope>NUCLEOTIDE SEQUENCE [LARGE SCALE GENOMIC DNA]</scope>
    <source>
        <strain evidence="10 11">SFB93</strain>
    </source>
</reference>
<dbReference type="InterPro" id="IPR036187">
    <property type="entry name" value="DNA_mismatch_repair_MutS_sf"/>
</dbReference>
<evidence type="ECO:0000259" key="9">
    <source>
        <dbReference type="PROSITE" id="PS50828"/>
    </source>
</evidence>
<evidence type="ECO:0000313" key="11">
    <source>
        <dbReference type="Proteomes" id="UP000182517"/>
    </source>
</evidence>
<dbReference type="STRING" id="1842532.A7E78_08200"/>
<dbReference type="GO" id="GO:0019843">
    <property type="term" value="F:rRNA binding"/>
    <property type="evidence" value="ECO:0007669"/>
    <property type="project" value="UniProtKB-UniRule"/>
</dbReference>
<keyword evidence="8" id="KW-0175">Coiled coil</keyword>
<dbReference type="InterPro" id="IPR000432">
    <property type="entry name" value="DNA_mismatch_repair_MutS_C"/>
</dbReference>
<evidence type="ECO:0000256" key="7">
    <source>
        <dbReference type="HAMAP-Rule" id="MF_00092"/>
    </source>
</evidence>
<keyword evidence="6 7" id="KW-0238">DNA-binding</keyword>
<dbReference type="SUPFAM" id="SSF52540">
    <property type="entry name" value="P-loop containing nucleoside triphosphate hydrolases"/>
    <property type="match status" value="1"/>
</dbReference>
<accession>A0A1L3GPE9</accession>
<feature type="coiled-coil region" evidence="8">
    <location>
        <begin position="525"/>
        <end position="565"/>
    </location>
</feature>
<dbReference type="SMART" id="SM00534">
    <property type="entry name" value="MUTSac"/>
    <property type="match status" value="1"/>
</dbReference>
<keyword evidence="2 7" id="KW-0547">Nucleotide-binding</keyword>
<evidence type="ECO:0000313" key="10">
    <source>
        <dbReference type="EMBL" id="APG27819.1"/>
    </source>
</evidence>
<dbReference type="GO" id="GO:0072344">
    <property type="term" value="P:rescue of stalled ribosome"/>
    <property type="evidence" value="ECO:0007669"/>
    <property type="project" value="UniProtKB-UniRule"/>
</dbReference>
<dbReference type="PROSITE" id="PS50828">
    <property type="entry name" value="SMR"/>
    <property type="match status" value="1"/>
</dbReference>
<dbReference type="GO" id="GO:0045910">
    <property type="term" value="P:negative regulation of DNA recombination"/>
    <property type="evidence" value="ECO:0007669"/>
    <property type="project" value="InterPro"/>
</dbReference>
<dbReference type="SMART" id="SM00533">
    <property type="entry name" value="MUTSd"/>
    <property type="match status" value="1"/>
</dbReference>